<name>B3E505_TRIL1</name>
<dbReference type="AlphaFoldDB" id="B3E505"/>
<reference evidence="1 2" key="1">
    <citation type="submission" date="2008-05" db="EMBL/GenBank/DDBJ databases">
        <title>Complete sequence of chromosome of Geobacter lovleyi SZ.</title>
        <authorList>
            <consortium name="US DOE Joint Genome Institute"/>
            <person name="Lucas S."/>
            <person name="Copeland A."/>
            <person name="Lapidus A."/>
            <person name="Glavina del Rio T."/>
            <person name="Dalin E."/>
            <person name="Tice H."/>
            <person name="Bruce D."/>
            <person name="Goodwin L."/>
            <person name="Pitluck S."/>
            <person name="Chertkov O."/>
            <person name="Meincke L."/>
            <person name="Brettin T."/>
            <person name="Detter J.C."/>
            <person name="Han C."/>
            <person name="Tapia R."/>
            <person name="Kuske C.R."/>
            <person name="Schmutz J."/>
            <person name="Larimer F."/>
            <person name="Land M."/>
            <person name="Hauser L."/>
            <person name="Kyrpides N."/>
            <person name="Mikhailova N."/>
            <person name="Sung Y."/>
            <person name="Fletcher K.E."/>
            <person name="Ritalahti K.M."/>
            <person name="Loeffler F.E."/>
            <person name="Richardson P."/>
        </authorList>
    </citation>
    <scope>NUCLEOTIDE SEQUENCE [LARGE SCALE GENOMIC DNA]</scope>
    <source>
        <strain evidence="2">ATCC BAA-1151 / DSM 17278 / SZ</strain>
    </source>
</reference>
<sequence length="255" mass="28533">MLYFVHQVAAQTIFGRSVTHKFCGRTVFKGVEPVWKSSSFIKGDLLGKDDRSAFGGDPTNVYWNNGPQWFLRLIPYTGTTEMTTKGILDLLNTRQLPPLGKSSGGLIMANTDGGVCYEVATGSNPTRYVTQLFRNGEIWGIEQPTLHAQENKFIPFAVLLTSLCDGLSTYLAFMRNQLRIEPPIQIIVGLSGVEDFKIAERRFGMYPQGCCPIDEVLSGQLIITTYDITAEELLGPFFQKVWEEFALPGEWRTDT</sequence>
<dbReference type="HOGENOM" id="CLU_1088863_0_0_7"/>
<proteinExistence type="predicted"/>
<evidence type="ECO:0000313" key="1">
    <source>
        <dbReference type="EMBL" id="ACD94570.1"/>
    </source>
</evidence>
<dbReference type="KEGG" id="glo:Glov_0846"/>
<dbReference type="EMBL" id="CP001089">
    <property type="protein sequence ID" value="ACD94570.1"/>
    <property type="molecule type" value="Genomic_DNA"/>
</dbReference>
<accession>B3E505</accession>
<keyword evidence="2" id="KW-1185">Reference proteome</keyword>
<gene>
    <name evidence="1" type="ordered locus">Glov_0846</name>
</gene>
<dbReference type="STRING" id="398767.Glov_0846"/>
<organism evidence="1 2">
    <name type="scientific">Trichlorobacter lovleyi (strain ATCC BAA-1151 / DSM 17278 / SZ)</name>
    <name type="common">Geobacter lovleyi</name>
    <dbReference type="NCBI Taxonomy" id="398767"/>
    <lineage>
        <taxon>Bacteria</taxon>
        <taxon>Pseudomonadati</taxon>
        <taxon>Thermodesulfobacteriota</taxon>
        <taxon>Desulfuromonadia</taxon>
        <taxon>Geobacterales</taxon>
        <taxon>Geobacteraceae</taxon>
        <taxon>Trichlorobacter</taxon>
    </lineage>
</organism>
<evidence type="ECO:0000313" key="2">
    <source>
        <dbReference type="Proteomes" id="UP000002420"/>
    </source>
</evidence>
<dbReference type="RefSeq" id="WP_012468925.1">
    <property type="nucleotide sequence ID" value="NC_010814.1"/>
</dbReference>
<protein>
    <submittedName>
        <fullName evidence="1">Uncharacterized protein</fullName>
    </submittedName>
</protein>
<dbReference type="Proteomes" id="UP000002420">
    <property type="component" value="Chromosome"/>
</dbReference>